<gene>
    <name evidence="1" type="ORF">AVEN_57831_1</name>
</gene>
<evidence type="ECO:0000313" key="2">
    <source>
        <dbReference type="Proteomes" id="UP000499080"/>
    </source>
</evidence>
<dbReference type="Proteomes" id="UP000499080">
    <property type="component" value="Unassembled WGS sequence"/>
</dbReference>
<evidence type="ECO:0000313" key="1">
    <source>
        <dbReference type="EMBL" id="GBM74035.1"/>
    </source>
</evidence>
<comment type="caution">
    <text evidence="1">The sequence shown here is derived from an EMBL/GenBank/DDBJ whole genome shotgun (WGS) entry which is preliminary data.</text>
</comment>
<dbReference type="AlphaFoldDB" id="A0A4Y2I8T5"/>
<organism evidence="1 2">
    <name type="scientific">Araneus ventricosus</name>
    <name type="common">Orbweaver spider</name>
    <name type="synonym">Epeira ventricosa</name>
    <dbReference type="NCBI Taxonomy" id="182803"/>
    <lineage>
        <taxon>Eukaryota</taxon>
        <taxon>Metazoa</taxon>
        <taxon>Ecdysozoa</taxon>
        <taxon>Arthropoda</taxon>
        <taxon>Chelicerata</taxon>
        <taxon>Arachnida</taxon>
        <taxon>Araneae</taxon>
        <taxon>Araneomorphae</taxon>
        <taxon>Entelegynae</taxon>
        <taxon>Araneoidea</taxon>
        <taxon>Araneidae</taxon>
        <taxon>Araneus</taxon>
    </lineage>
</organism>
<accession>A0A4Y2I8T5</accession>
<proteinExistence type="predicted"/>
<protein>
    <submittedName>
        <fullName evidence="1">Uncharacterized protein</fullName>
    </submittedName>
</protein>
<name>A0A4Y2I8T5_ARAVE</name>
<dbReference type="EMBL" id="BGPR01002470">
    <property type="protein sequence ID" value="GBM74035.1"/>
    <property type="molecule type" value="Genomic_DNA"/>
</dbReference>
<sequence>MLLCNLLAPSLLYSYLSSRCESKCVIGSPTCRLSNRDMLRIPIFLACTLMVFMIDFQFKQLTEGNISRRECRKYRPRASVQASHFQQMAFRILWKIPDKIRSFRKLLKFVQQVPWHCKDGWDAIAP</sequence>
<reference evidence="1 2" key="1">
    <citation type="journal article" date="2019" name="Sci. Rep.">
        <title>Orb-weaving spider Araneus ventricosus genome elucidates the spidroin gene catalogue.</title>
        <authorList>
            <person name="Kono N."/>
            <person name="Nakamura H."/>
            <person name="Ohtoshi R."/>
            <person name="Moran D.A.P."/>
            <person name="Shinohara A."/>
            <person name="Yoshida Y."/>
            <person name="Fujiwara M."/>
            <person name="Mori M."/>
            <person name="Tomita M."/>
            <person name="Arakawa K."/>
        </authorList>
    </citation>
    <scope>NUCLEOTIDE SEQUENCE [LARGE SCALE GENOMIC DNA]</scope>
</reference>
<keyword evidence="2" id="KW-1185">Reference proteome</keyword>